<dbReference type="EMBL" id="VSWD01000009">
    <property type="protein sequence ID" value="KAK3093544.1"/>
    <property type="molecule type" value="Genomic_DNA"/>
</dbReference>
<evidence type="ECO:0000256" key="1">
    <source>
        <dbReference type="ARBA" id="ARBA00004323"/>
    </source>
</evidence>
<accession>A0AA88XX04</accession>
<dbReference type="PROSITE" id="PS50231">
    <property type="entry name" value="RICIN_B_LECTIN"/>
    <property type="match status" value="1"/>
</dbReference>
<evidence type="ECO:0000259" key="6">
    <source>
        <dbReference type="SMART" id="SM00458"/>
    </source>
</evidence>
<keyword evidence="5" id="KW-0472">Membrane</keyword>
<evidence type="ECO:0000256" key="4">
    <source>
        <dbReference type="ARBA" id="ARBA00023157"/>
    </source>
</evidence>
<reference evidence="7" key="1">
    <citation type="submission" date="2019-08" db="EMBL/GenBank/DDBJ databases">
        <title>The improved chromosome-level genome for the pearl oyster Pinctada fucata martensii using PacBio sequencing and Hi-C.</title>
        <authorList>
            <person name="Zheng Z."/>
        </authorList>
    </citation>
    <scope>NUCLEOTIDE SEQUENCE</scope>
    <source>
        <strain evidence="7">ZZ-2019</strain>
        <tissue evidence="7">Adductor muscle</tissue>
    </source>
</reference>
<dbReference type="InterPro" id="IPR001173">
    <property type="entry name" value="Glyco_trans_2-like"/>
</dbReference>
<feature type="transmembrane region" description="Helical" evidence="5">
    <location>
        <begin position="7"/>
        <end position="27"/>
    </location>
</feature>
<protein>
    <recommendedName>
        <fullName evidence="6">Ricin B lectin domain-containing protein</fullName>
    </recommendedName>
</protein>
<evidence type="ECO:0000313" key="8">
    <source>
        <dbReference type="Proteomes" id="UP001186944"/>
    </source>
</evidence>
<keyword evidence="4" id="KW-1015">Disulfide bond</keyword>
<dbReference type="InterPro" id="IPR029044">
    <property type="entry name" value="Nucleotide-diphossugar_trans"/>
</dbReference>
<dbReference type="PANTHER" id="PTHR11675:SF119">
    <property type="entry name" value="POLYPEPTIDE N-ACETYLGALACTOSAMINYLTRANSFERASE 2"/>
    <property type="match status" value="1"/>
</dbReference>
<feature type="domain" description="Ricin B lectin" evidence="6">
    <location>
        <begin position="486"/>
        <end position="596"/>
    </location>
</feature>
<gene>
    <name evidence="7" type="ORF">FSP39_017090</name>
</gene>
<dbReference type="Pfam" id="PF00535">
    <property type="entry name" value="Glycos_transf_2"/>
    <property type="match status" value="2"/>
</dbReference>
<dbReference type="SUPFAM" id="SSF50370">
    <property type="entry name" value="Ricin B-like lectins"/>
    <property type="match status" value="1"/>
</dbReference>
<organism evidence="7 8">
    <name type="scientific">Pinctada imbricata</name>
    <name type="common">Atlantic pearl-oyster</name>
    <name type="synonym">Pinctada martensii</name>
    <dbReference type="NCBI Taxonomy" id="66713"/>
    <lineage>
        <taxon>Eukaryota</taxon>
        <taxon>Metazoa</taxon>
        <taxon>Spiralia</taxon>
        <taxon>Lophotrochozoa</taxon>
        <taxon>Mollusca</taxon>
        <taxon>Bivalvia</taxon>
        <taxon>Autobranchia</taxon>
        <taxon>Pteriomorphia</taxon>
        <taxon>Pterioida</taxon>
        <taxon>Pterioidea</taxon>
        <taxon>Pteriidae</taxon>
        <taxon>Pinctada</taxon>
    </lineage>
</organism>
<name>A0AA88XX04_PINIB</name>
<keyword evidence="2" id="KW-0430">Lectin</keyword>
<dbReference type="InterPro" id="IPR000772">
    <property type="entry name" value="Ricin_B_lectin"/>
</dbReference>
<keyword evidence="3" id="KW-0333">Golgi apparatus</keyword>
<proteinExistence type="predicted"/>
<sequence length="1050" mass="120532">MRKLRRFAVWGVALFVIGCIVHLFVYVSRRIFPEGIQIKSEVLGQVDYGRFRPADYITKVSDIEKKDPYHSHGFHIVNSRNARWDRTLTDFRSSLCREEKFSGLSPTSIIIAFHNEERSALLRTVVSVLQRSPPHLIKEIILIDDNSDNGLYDYHHSDNGLYDHKDNVLYDNDPIDNGLYGRHHYDNGLYDNDHTDNVLYDNDPIDNGLYGRHHYDNGLYDNDHTDNVLYDNDHNDNEEDGKLLATIPKVTLHRSNQREGAIRSRVWGAEIASGEIITFLDSHCEVNDGWLEPLLYRIKEDPLVVAVPLLDTISSSSLQLSPTDPKMIGGFDWTLKFKWESMPEEDYAVRRDSDPIKTPVMFGAAFSVHKDTFDRLELSLRTWMCGGSIEILPCSRIGHIFRKRHPYTFPDDSTSMYIRNARRVAEVWMDEYKRFFYTQRPTARLKPYGSVADRKKLRQQLKCQSFKWYLQTVYTQLRSPVIDELAYGMIQQDGLCMDIDPGHVPVITKLNTCSDQRSSQEWFWKKSGKIISNGMCLSADVKETHGYVLIQYCSGADNQLWYRDKLLIVHQASRQCIDSHKAGIGLVLSECDSTLKLCRHSYTVQELLHCAGTLTLYRSSNTVEELLHCSGNLKLCRHSNTVKELLHCSGNLKLCRHSYTVKELLHCTGTLKLCRHSNTVKELLHCTGNLKLCRYSYTVKELLHCSGTLKLCRHSYTVQELLHCTGNLKLCRYSYTVQELLHCSGTLKLCRHSYTVQELLHCTGNLKLCRYSYTVQELLQCTGTLKLCRHSYTVQELLHYAGTLTLCKNSYTVQVLLHYTGAFTLYRYSYTVQVLLSCAGTLTMCRYSYTIQELLHCACTLTLYRSSDTVQVLLYCADTLTLYRSSYTVQELLYCAGTLTLQELLHCAGTLTLYRSFYTVQVLLYCADTLTLYRSSYTVQELLHCAGTLILCRYSYTTGAFTLCRYSNTIQELLHCAEVLLHCAEVLLHYTGTLTLCRSSYTVQPKIIMTVITGRNTLRRLTVPLSGVFKVHATGGDMKETIRCRDNEHV</sequence>
<dbReference type="Gene3D" id="3.90.550.10">
    <property type="entry name" value="Spore Coat Polysaccharide Biosynthesis Protein SpsA, Chain A"/>
    <property type="match status" value="2"/>
</dbReference>
<evidence type="ECO:0000313" key="7">
    <source>
        <dbReference type="EMBL" id="KAK3093544.1"/>
    </source>
</evidence>
<dbReference type="Proteomes" id="UP001186944">
    <property type="component" value="Unassembled WGS sequence"/>
</dbReference>
<keyword evidence="5" id="KW-0812">Transmembrane</keyword>
<evidence type="ECO:0000256" key="3">
    <source>
        <dbReference type="ARBA" id="ARBA00023034"/>
    </source>
</evidence>
<dbReference type="GO" id="GO:0030246">
    <property type="term" value="F:carbohydrate binding"/>
    <property type="evidence" value="ECO:0007669"/>
    <property type="project" value="UniProtKB-KW"/>
</dbReference>
<dbReference type="GO" id="GO:0004653">
    <property type="term" value="F:polypeptide N-acetylgalactosaminyltransferase activity"/>
    <property type="evidence" value="ECO:0007669"/>
    <property type="project" value="TreeGrafter"/>
</dbReference>
<dbReference type="PROSITE" id="PS51257">
    <property type="entry name" value="PROKAR_LIPOPROTEIN"/>
    <property type="match status" value="1"/>
</dbReference>
<dbReference type="SUPFAM" id="SSF53448">
    <property type="entry name" value="Nucleotide-diphospho-sugar transferases"/>
    <property type="match status" value="1"/>
</dbReference>
<dbReference type="GO" id="GO:0000139">
    <property type="term" value="C:Golgi membrane"/>
    <property type="evidence" value="ECO:0007669"/>
    <property type="project" value="UniProtKB-SubCell"/>
</dbReference>
<dbReference type="GO" id="GO:0006493">
    <property type="term" value="P:protein O-linked glycosylation"/>
    <property type="evidence" value="ECO:0007669"/>
    <property type="project" value="TreeGrafter"/>
</dbReference>
<evidence type="ECO:0000256" key="5">
    <source>
        <dbReference type="SAM" id="Phobius"/>
    </source>
</evidence>
<comment type="caution">
    <text evidence="7">The sequence shown here is derived from an EMBL/GenBank/DDBJ whole genome shotgun (WGS) entry which is preliminary data.</text>
</comment>
<dbReference type="Gene3D" id="2.80.10.50">
    <property type="match status" value="1"/>
</dbReference>
<comment type="subcellular location">
    <subcellularLocation>
        <location evidence="1">Golgi apparatus membrane</location>
        <topology evidence="1">Single-pass type II membrane protein</topology>
    </subcellularLocation>
</comment>
<keyword evidence="5" id="KW-1133">Transmembrane helix</keyword>
<keyword evidence="8" id="KW-1185">Reference proteome</keyword>
<evidence type="ECO:0000256" key="2">
    <source>
        <dbReference type="ARBA" id="ARBA00022734"/>
    </source>
</evidence>
<dbReference type="Pfam" id="PF00652">
    <property type="entry name" value="Ricin_B_lectin"/>
    <property type="match status" value="1"/>
</dbReference>
<dbReference type="SMART" id="SM00458">
    <property type="entry name" value="RICIN"/>
    <property type="match status" value="1"/>
</dbReference>
<dbReference type="InterPro" id="IPR035992">
    <property type="entry name" value="Ricin_B-like_lectins"/>
</dbReference>
<dbReference type="AlphaFoldDB" id="A0AA88XX04"/>
<dbReference type="PANTHER" id="PTHR11675">
    <property type="entry name" value="N-ACETYLGALACTOSAMINYLTRANSFERASE"/>
    <property type="match status" value="1"/>
</dbReference>